<sequence length="75" mass="8553">MRVERVYLNWIRLLQLTLFISSPLYRITLDLLSCFLCIGVECLVLVAQPLLLLASLADFPCLQLCPDLECLDLGR</sequence>
<dbReference type="HOGENOM" id="CLU_2670658_0_0_1"/>
<keyword evidence="1" id="KW-1133">Transmembrane helix</keyword>
<reference evidence="3" key="1">
    <citation type="journal article" date="2014" name="Nat. Commun.">
        <title>Genomic adaptations of the halophilic Dead Sea filamentous fungus Eurotium rubrum.</title>
        <authorList>
            <person name="Kis-Papo T."/>
            <person name="Weig A.R."/>
            <person name="Riley R."/>
            <person name="Persoh D."/>
            <person name="Salamov A."/>
            <person name="Sun H."/>
            <person name="Lipzen A."/>
            <person name="Wasser S.P."/>
            <person name="Rambold G."/>
            <person name="Grigoriev I.V."/>
            <person name="Nevo E."/>
        </authorList>
    </citation>
    <scope>NUCLEOTIDE SEQUENCE [LARGE SCALE GENOMIC DNA]</scope>
    <source>
        <strain evidence="3">CBS 135680</strain>
    </source>
</reference>
<dbReference type="EMBL" id="KK088444">
    <property type="protein sequence ID" value="EYE91463.1"/>
    <property type="molecule type" value="Genomic_DNA"/>
</dbReference>
<keyword evidence="3" id="KW-1185">Reference proteome</keyword>
<dbReference type="GeneID" id="63698050"/>
<protein>
    <submittedName>
        <fullName evidence="2">Uncharacterized protein</fullName>
    </submittedName>
</protein>
<evidence type="ECO:0000313" key="2">
    <source>
        <dbReference type="EMBL" id="EYE91463.1"/>
    </source>
</evidence>
<feature type="transmembrane region" description="Helical" evidence="1">
    <location>
        <begin position="32"/>
        <end position="57"/>
    </location>
</feature>
<dbReference type="Proteomes" id="UP000019804">
    <property type="component" value="Unassembled WGS sequence"/>
</dbReference>
<accession>A0A017S356</accession>
<organism evidence="2 3">
    <name type="scientific">Aspergillus ruber (strain CBS 135680)</name>
    <dbReference type="NCBI Taxonomy" id="1388766"/>
    <lineage>
        <taxon>Eukaryota</taxon>
        <taxon>Fungi</taxon>
        <taxon>Dikarya</taxon>
        <taxon>Ascomycota</taxon>
        <taxon>Pezizomycotina</taxon>
        <taxon>Eurotiomycetes</taxon>
        <taxon>Eurotiomycetidae</taxon>
        <taxon>Eurotiales</taxon>
        <taxon>Aspergillaceae</taxon>
        <taxon>Aspergillus</taxon>
        <taxon>Aspergillus subgen. Aspergillus</taxon>
    </lineage>
</organism>
<evidence type="ECO:0000313" key="3">
    <source>
        <dbReference type="Proteomes" id="UP000019804"/>
    </source>
</evidence>
<gene>
    <name evidence="2" type="ORF">EURHEDRAFT_416333</name>
</gene>
<evidence type="ECO:0000256" key="1">
    <source>
        <dbReference type="SAM" id="Phobius"/>
    </source>
</evidence>
<dbReference type="RefSeq" id="XP_040635153.1">
    <property type="nucleotide sequence ID" value="XM_040782926.1"/>
</dbReference>
<keyword evidence="1" id="KW-0812">Transmembrane</keyword>
<name>A0A017S356_ASPRC</name>
<dbReference type="AlphaFoldDB" id="A0A017S356"/>
<keyword evidence="1" id="KW-0472">Membrane</keyword>
<proteinExistence type="predicted"/>